<dbReference type="Proteomes" id="UP001241926">
    <property type="component" value="Unassembled WGS sequence"/>
</dbReference>
<evidence type="ECO:0000259" key="1">
    <source>
        <dbReference type="Pfam" id="PF01814"/>
    </source>
</evidence>
<proteinExistence type="predicted"/>
<keyword evidence="3" id="KW-1185">Reference proteome</keyword>
<organism evidence="2 3">
    <name type="scientific">Streptomyces fuscus</name>
    <dbReference type="NCBI Taxonomy" id="3048495"/>
    <lineage>
        <taxon>Bacteria</taxon>
        <taxon>Bacillati</taxon>
        <taxon>Actinomycetota</taxon>
        <taxon>Actinomycetes</taxon>
        <taxon>Kitasatosporales</taxon>
        <taxon>Streptomycetaceae</taxon>
        <taxon>Streptomyces</taxon>
    </lineage>
</organism>
<sequence length="212" mass="23268">MERNTTAEPKALMETRLTHQTHRLTTALLAEAAPRPSVPLTALAQLRDFLVAAIRHHHETEDNLLWPRLAEAAPAAARALEELTDEHERLDTALDRLAAVAVDDEDARHALHEAAVAVRDSVLGHLEHEEPILLPALRDHMSPAAWDDFARQVIASTPPVALHLMIGFLDEAGTPEEVELLLGGLPEPARPLVPAMRQQAHEELRVLRGSAA</sequence>
<evidence type="ECO:0000313" key="2">
    <source>
        <dbReference type="EMBL" id="MDL2079714.1"/>
    </source>
</evidence>
<protein>
    <submittedName>
        <fullName evidence="2">Hemerythrin domain-containing protein</fullName>
    </submittedName>
</protein>
<feature type="domain" description="Hemerythrin-like" evidence="1">
    <location>
        <begin position="19"/>
        <end position="137"/>
    </location>
</feature>
<reference evidence="2 3" key="1">
    <citation type="submission" date="2023-05" db="EMBL/GenBank/DDBJ databases">
        <title>Streptomyces fuscus sp. nov., a brown-black pigment producing actinomyces isolated from dry sand of Sea duck farm.</title>
        <authorList>
            <person name="Xie J."/>
            <person name="Shen N."/>
        </authorList>
    </citation>
    <scope>NUCLEOTIDE SEQUENCE [LARGE SCALE GENOMIC DNA]</scope>
    <source>
        <strain evidence="2 3">GXMU-J15</strain>
    </source>
</reference>
<dbReference type="Gene3D" id="1.20.120.520">
    <property type="entry name" value="nmb1532 protein domain like"/>
    <property type="match status" value="1"/>
</dbReference>
<dbReference type="InterPro" id="IPR012312">
    <property type="entry name" value="Hemerythrin-like"/>
</dbReference>
<gene>
    <name evidence="2" type="ORF">QNN03_25040</name>
</gene>
<dbReference type="RefSeq" id="WP_285435229.1">
    <property type="nucleotide sequence ID" value="NZ_JASJUS010000026.1"/>
</dbReference>
<dbReference type="EMBL" id="JASJUS010000026">
    <property type="protein sequence ID" value="MDL2079714.1"/>
    <property type="molecule type" value="Genomic_DNA"/>
</dbReference>
<name>A0ABT7J4D5_9ACTN</name>
<comment type="caution">
    <text evidence="2">The sequence shown here is derived from an EMBL/GenBank/DDBJ whole genome shotgun (WGS) entry which is preliminary data.</text>
</comment>
<dbReference type="Pfam" id="PF01814">
    <property type="entry name" value="Hemerythrin"/>
    <property type="match status" value="1"/>
</dbReference>
<evidence type="ECO:0000313" key="3">
    <source>
        <dbReference type="Proteomes" id="UP001241926"/>
    </source>
</evidence>
<accession>A0ABT7J4D5</accession>